<keyword evidence="3" id="KW-1185">Reference proteome</keyword>
<protein>
    <recommendedName>
        <fullName evidence="1">DUF7674 domain-containing protein</fullName>
    </recommendedName>
</protein>
<sequence length="93" mass="10461">MKNQVKPASAKVVQFAEITKSLIRKGNIPRAKKCLEVAERLLTTGNAETKNLIVNIYIFSVSTFMELRKCNIADMFPQSLRKEYIAQINTSGV</sequence>
<dbReference type="RefSeq" id="WP_379820740.1">
    <property type="nucleotide sequence ID" value="NZ_JBHUMD010000017.1"/>
</dbReference>
<dbReference type="EMBL" id="JBHUMD010000017">
    <property type="protein sequence ID" value="MFD2602265.1"/>
    <property type="molecule type" value="Genomic_DNA"/>
</dbReference>
<comment type="caution">
    <text evidence="2">The sequence shown here is derived from an EMBL/GenBank/DDBJ whole genome shotgun (WGS) entry which is preliminary data.</text>
</comment>
<evidence type="ECO:0000313" key="2">
    <source>
        <dbReference type="EMBL" id="MFD2602265.1"/>
    </source>
</evidence>
<gene>
    <name evidence="2" type="ORF">ACFSR3_09375</name>
</gene>
<dbReference type="Proteomes" id="UP001597480">
    <property type="component" value="Unassembled WGS sequence"/>
</dbReference>
<feature type="domain" description="DUF7674" evidence="1">
    <location>
        <begin position="13"/>
        <end position="88"/>
    </location>
</feature>
<reference evidence="3" key="1">
    <citation type="journal article" date="2019" name="Int. J. Syst. Evol. Microbiol.">
        <title>The Global Catalogue of Microorganisms (GCM) 10K type strain sequencing project: providing services to taxonomists for standard genome sequencing and annotation.</title>
        <authorList>
            <consortium name="The Broad Institute Genomics Platform"/>
            <consortium name="The Broad Institute Genome Sequencing Center for Infectious Disease"/>
            <person name="Wu L."/>
            <person name="Ma J."/>
        </authorList>
    </citation>
    <scope>NUCLEOTIDE SEQUENCE [LARGE SCALE GENOMIC DNA]</scope>
    <source>
        <strain evidence="3">KCTC 42107</strain>
    </source>
</reference>
<evidence type="ECO:0000313" key="3">
    <source>
        <dbReference type="Proteomes" id="UP001597480"/>
    </source>
</evidence>
<accession>A0ABW5NV97</accession>
<dbReference type="InterPro" id="IPR056091">
    <property type="entry name" value="DUF7674"/>
</dbReference>
<evidence type="ECO:0000259" key="1">
    <source>
        <dbReference type="Pfam" id="PF24722"/>
    </source>
</evidence>
<name>A0ABW5NV97_9FLAO</name>
<dbReference type="Pfam" id="PF24722">
    <property type="entry name" value="DUF7674"/>
    <property type="match status" value="1"/>
</dbReference>
<organism evidence="2 3">
    <name type="scientific">Flavobacterium suzhouense</name>
    <dbReference type="NCBI Taxonomy" id="1529638"/>
    <lineage>
        <taxon>Bacteria</taxon>
        <taxon>Pseudomonadati</taxon>
        <taxon>Bacteroidota</taxon>
        <taxon>Flavobacteriia</taxon>
        <taxon>Flavobacteriales</taxon>
        <taxon>Flavobacteriaceae</taxon>
        <taxon>Flavobacterium</taxon>
    </lineage>
</organism>
<proteinExistence type="predicted"/>